<dbReference type="AlphaFoldDB" id="A0A285VGZ6"/>
<dbReference type="Proteomes" id="UP000219688">
    <property type="component" value="Unassembled WGS sequence"/>
</dbReference>
<dbReference type="EMBL" id="OBQK01000001">
    <property type="protein sequence ID" value="SOC52456.1"/>
    <property type="molecule type" value="Genomic_DNA"/>
</dbReference>
<feature type="region of interest" description="Disordered" evidence="1">
    <location>
        <begin position="1"/>
        <end position="26"/>
    </location>
</feature>
<reference evidence="3" key="1">
    <citation type="submission" date="2017-08" db="EMBL/GenBank/DDBJ databases">
        <authorList>
            <person name="Varghese N."/>
            <person name="Submissions S."/>
        </authorList>
    </citation>
    <scope>NUCLEOTIDE SEQUENCE [LARGE SCALE GENOMIC DNA]</scope>
    <source>
        <strain evidence="3">USBA17B2</strain>
    </source>
</reference>
<sequence length="172" mass="17759">MSRAPRGPVEARQESGGRGAGEREEVDRQVGLAVSLALVEDLQGTGADLGWPEATVLVDALVDVICHLLVDLGSGSAVPTPRPAVVGAIGGTVGQLDHASCRAATPALRRAGSALLGDARGWAVTAGEVALDLADLLARCAERDRSGRLRAGDKSVVLRELHALQRRLHALG</sequence>
<evidence type="ECO:0000256" key="1">
    <source>
        <dbReference type="SAM" id="MobiDB-lite"/>
    </source>
</evidence>
<organism evidence="2 3">
    <name type="scientific">Ornithinimicrobium cerasi</name>
    <dbReference type="NCBI Taxonomy" id="2248773"/>
    <lineage>
        <taxon>Bacteria</taxon>
        <taxon>Bacillati</taxon>
        <taxon>Actinomycetota</taxon>
        <taxon>Actinomycetes</taxon>
        <taxon>Micrococcales</taxon>
        <taxon>Ornithinimicrobiaceae</taxon>
        <taxon>Ornithinimicrobium</taxon>
    </lineage>
</organism>
<proteinExistence type="predicted"/>
<name>A0A285VGZ6_9MICO</name>
<keyword evidence="3" id="KW-1185">Reference proteome</keyword>
<protein>
    <submittedName>
        <fullName evidence="2">Uncharacterized protein</fullName>
    </submittedName>
</protein>
<gene>
    <name evidence="2" type="ORF">SAMN05421879_101572</name>
</gene>
<evidence type="ECO:0000313" key="3">
    <source>
        <dbReference type="Proteomes" id="UP000219688"/>
    </source>
</evidence>
<feature type="compositionally biased region" description="Basic and acidic residues" evidence="1">
    <location>
        <begin position="9"/>
        <end position="26"/>
    </location>
</feature>
<dbReference type="RefSeq" id="WP_097186735.1">
    <property type="nucleotide sequence ID" value="NZ_OBQK01000001.1"/>
</dbReference>
<evidence type="ECO:0000313" key="2">
    <source>
        <dbReference type="EMBL" id="SOC52456.1"/>
    </source>
</evidence>
<accession>A0A285VGZ6</accession>